<feature type="transmembrane region" description="Helical" evidence="1">
    <location>
        <begin position="243"/>
        <end position="266"/>
    </location>
</feature>
<feature type="transmembrane region" description="Helical" evidence="1">
    <location>
        <begin position="512"/>
        <end position="532"/>
    </location>
</feature>
<feature type="transmembrane region" description="Helical" evidence="1">
    <location>
        <begin position="168"/>
        <end position="190"/>
    </location>
</feature>
<accession>A0ABX1G430</accession>
<protein>
    <recommendedName>
        <fullName evidence="4">ABC transporter permease</fullName>
    </recommendedName>
</protein>
<organism evidence="2 3">
    <name type="scientific">Paeniglutamicibacter terrestris</name>
    <dbReference type="NCBI Taxonomy" id="2723403"/>
    <lineage>
        <taxon>Bacteria</taxon>
        <taxon>Bacillati</taxon>
        <taxon>Actinomycetota</taxon>
        <taxon>Actinomycetes</taxon>
        <taxon>Micrococcales</taxon>
        <taxon>Micrococcaceae</taxon>
        <taxon>Paeniglutamicibacter</taxon>
    </lineage>
</organism>
<feature type="transmembrane region" description="Helical" evidence="1">
    <location>
        <begin position="433"/>
        <end position="455"/>
    </location>
</feature>
<dbReference type="Pfam" id="PF19814">
    <property type="entry name" value="DUF6297"/>
    <property type="match status" value="1"/>
</dbReference>
<keyword evidence="1" id="KW-0472">Membrane</keyword>
<keyword evidence="3" id="KW-1185">Reference proteome</keyword>
<sequence length="567" mass="58734">MPTADALAALDNAPVDFDPWARNRVAEKLARRDDFWDRLGDFYITMLGAAIIFSYAAGLAFAFADQLRSASDGGLIRDGLGVVPGSSAASTLVMLGLLGGLSLIARLGPAAVDRAQGFWWLSLPVVRTGFLARLLRQRLVSTFAIGAFLWLPIGYGSVMAGISPGSALGVLLGAVTLGMLFVLLSLLAAFSQTRGRGSTFLAVLNWMSAAVLVAYLVDVLLRVGGSGTMEWFWFSLPSRLPVVAQAGAWWVPVALIVAALVGFAVLRGQLQRIPSAELISRGASSAHAGAALALLDDKALGSAIGAAGAAGAGDSKRVMLVLERNKQRGGDPFSRMLPASWVRGPFSALIRAELLVLLRTKKTWSGLLAGWSVPLAGVFAVQGASAVVLGILVIVGAILAARAASAAAAQAADVPALDSIIPLNRGAVRQTHALVAALLLVPWGICLAAFLGWAVHLEGTGFFLMLGLGALTGIGLAAGAVRMAFRPALDWGSVLLMSAVGKAAGPMIQHLLYGYDVMVLSVIGLLAAFVLVPVPPTLVLLAVLVAVVAWAAGTSTAVRSHAHRSQL</sequence>
<feature type="transmembrane region" description="Helical" evidence="1">
    <location>
        <begin position="387"/>
        <end position="412"/>
    </location>
</feature>
<name>A0ABX1G430_9MICC</name>
<dbReference type="RefSeq" id="WP_168151819.1">
    <property type="nucleotide sequence ID" value="NZ_JAAWVT010000004.1"/>
</dbReference>
<feature type="transmembrane region" description="Helical" evidence="1">
    <location>
        <begin position="538"/>
        <end position="558"/>
    </location>
</feature>
<feature type="transmembrane region" description="Helical" evidence="1">
    <location>
        <begin position="142"/>
        <end position="162"/>
    </location>
</feature>
<dbReference type="EMBL" id="JAAWVT010000004">
    <property type="protein sequence ID" value="NKG20983.1"/>
    <property type="molecule type" value="Genomic_DNA"/>
</dbReference>
<reference evidence="2 3" key="1">
    <citation type="submission" date="2020-04" db="EMBL/GenBank/DDBJ databases">
        <title>Paeniglutamicibacter sp. ANT13_2, a novel actinomycete isolated from sediment in Antarctica.</title>
        <authorList>
            <person name="Sakdapetsiri C."/>
            <person name="Pinyakong O."/>
        </authorList>
    </citation>
    <scope>NUCLEOTIDE SEQUENCE [LARGE SCALE GENOMIC DNA]</scope>
    <source>
        <strain evidence="2 3">ANT13_2</strain>
    </source>
</reference>
<evidence type="ECO:0000313" key="3">
    <source>
        <dbReference type="Proteomes" id="UP000746595"/>
    </source>
</evidence>
<gene>
    <name evidence="2" type="ORF">HED64_09745</name>
</gene>
<feature type="transmembrane region" description="Helical" evidence="1">
    <location>
        <begin position="461"/>
        <end position="481"/>
    </location>
</feature>
<comment type="caution">
    <text evidence="2">The sequence shown here is derived from an EMBL/GenBank/DDBJ whole genome shotgun (WGS) entry which is preliminary data.</text>
</comment>
<feature type="transmembrane region" description="Helical" evidence="1">
    <location>
        <begin position="42"/>
        <end position="64"/>
    </location>
</feature>
<evidence type="ECO:0000256" key="1">
    <source>
        <dbReference type="SAM" id="Phobius"/>
    </source>
</evidence>
<dbReference type="Proteomes" id="UP000746595">
    <property type="component" value="Unassembled WGS sequence"/>
</dbReference>
<dbReference type="InterPro" id="IPR046264">
    <property type="entry name" value="DUF6297"/>
</dbReference>
<evidence type="ECO:0000313" key="2">
    <source>
        <dbReference type="EMBL" id="NKG20983.1"/>
    </source>
</evidence>
<proteinExistence type="predicted"/>
<feature type="transmembrane region" description="Helical" evidence="1">
    <location>
        <begin position="202"/>
        <end position="223"/>
    </location>
</feature>
<keyword evidence="1" id="KW-0812">Transmembrane</keyword>
<keyword evidence="1" id="KW-1133">Transmembrane helix</keyword>
<feature type="transmembrane region" description="Helical" evidence="1">
    <location>
        <begin position="85"/>
        <end position="105"/>
    </location>
</feature>
<evidence type="ECO:0008006" key="4">
    <source>
        <dbReference type="Google" id="ProtNLM"/>
    </source>
</evidence>